<dbReference type="RefSeq" id="WP_160625048.1">
    <property type="nucleotide sequence ID" value="NZ_WUUQ01000002.1"/>
</dbReference>
<accession>A0A6N8U6U3</accession>
<sequence length="370" mass="43570">MKKRSMIFLLLLSFCICGCGNRQKESDRTIKQINDTRYSMKIIELPGLESMDNHTQITQMDDEMMYFTTYTTFGNSGQDVYYASGNRPLTSFVTKAVYAYDRKQKTLKTILEGDGEKVYYDYQMFQGMSYAVIGTMQESSDLDNQLQLTENGIPVLNWNHNHDDLGFYLRADHNKLYLLQYPTGDHMVPTLYEIHDKGPLTMVRNAFMTRLNEISNISEMTPQLRVYGNKVTYLDQKKKSMELGIYEHQKFQQYEIPFTGQILAIFDNDVLMQSEDGVCYWNLKQRQRKEVKNDDFKEELTHEFRQINKHQLLYTSSHSLKLYTYRDNDTYLLQDITDQPYRIEMVYGNQILLSQASVNSMRYYLGILKD</sequence>
<evidence type="ECO:0000313" key="2">
    <source>
        <dbReference type="Proteomes" id="UP000434036"/>
    </source>
</evidence>
<organism evidence="1 2">
    <name type="scientific">Copranaerobaculum intestinale</name>
    <dbReference type="NCBI Taxonomy" id="2692629"/>
    <lineage>
        <taxon>Bacteria</taxon>
        <taxon>Bacillati</taxon>
        <taxon>Bacillota</taxon>
        <taxon>Erysipelotrichia</taxon>
        <taxon>Erysipelotrichales</taxon>
        <taxon>Erysipelotrichaceae</taxon>
        <taxon>Copranaerobaculum</taxon>
    </lineage>
</organism>
<name>A0A6N8U6U3_9FIRM</name>
<evidence type="ECO:0000313" key="1">
    <source>
        <dbReference type="EMBL" id="MXQ73611.1"/>
    </source>
</evidence>
<protein>
    <submittedName>
        <fullName evidence="1">Uncharacterized protein</fullName>
    </submittedName>
</protein>
<dbReference type="EMBL" id="WUUQ01000002">
    <property type="protein sequence ID" value="MXQ73611.1"/>
    <property type="molecule type" value="Genomic_DNA"/>
</dbReference>
<reference evidence="1 2" key="2">
    <citation type="submission" date="2020-01" db="EMBL/GenBank/DDBJ databases">
        <title>Clostridiaceae sp. nov. isolated from the gut of human by culturomics.</title>
        <authorList>
            <person name="Chang Y."/>
        </authorList>
    </citation>
    <scope>NUCLEOTIDE SEQUENCE [LARGE SCALE GENOMIC DNA]</scope>
    <source>
        <strain evidence="1 2">DONG20-135</strain>
    </source>
</reference>
<dbReference type="Proteomes" id="UP000434036">
    <property type="component" value="Unassembled WGS sequence"/>
</dbReference>
<gene>
    <name evidence="1" type="ORF">GSF08_06645</name>
</gene>
<comment type="caution">
    <text evidence="1">The sequence shown here is derived from an EMBL/GenBank/DDBJ whole genome shotgun (WGS) entry which is preliminary data.</text>
</comment>
<reference evidence="1 2" key="1">
    <citation type="submission" date="2019-12" db="EMBL/GenBank/DDBJ databases">
        <authorList>
            <person name="Yang R."/>
        </authorList>
    </citation>
    <scope>NUCLEOTIDE SEQUENCE [LARGE SCALE GENOMIC DNA]</scope>
    <source>
        <strain evidence="1 2">DONG20-135</strain>
    </source>
</reference>
<dbReference type="AlphaFoldDB" id="A0A6N8U6U3"/>
<proteinExistence type="predicted"/>
<keyword evidence="2" id="KW-1185">Reference proteome</keyword>